<dbReference type="InterPro" id="IPR045423">
    <property type="entry name" value="DUF6510"/>
</dbReference>
<protein>
    <submittedName>
        <fullName evidence="2">DUF6510 family protein</fullName>
    </submittedName>
</protein>
<evidence type="ECO:0000313" key="3">
    <source>
        <dbReference type="Proteomes" id="UP001333996"/>
    </source>
</evidence>
<feature type="region of interest" description="Disordered" evidence="1">
    <location>
        <begin position="49"/>
        <end position="116"/>
    </location>
</feature>
<accession>A0ABU7FPE8</accession>
<evidence type="ECO:0000313" key="2">
    <source>
        <dbReference type="EMBL" id="MED7825637.1"/>
    </source>
</evidence>
<reference evidence="2" key="1">
    <citation type="submission" date="2024-01" db="EMBL/GenBank/DDBJ databases">
        <title>First draft genome sequence data of TA4-1, the type strain of Gram-positive actinobacterium Streptomyces chiangmaiensis.</title>
        <authorList>
            <person name="Yasawong M."/>
            <person name="Nantapong N."/>
        </authorList>
    </citation>
    <scope>NUCLEOTIDE SEQUENCE</scope>
    <source>
        <strain evidence="2">TA4-1</strain>
    </source>
</reference>
<dbReference type="EMBL" id="JAYWVC010000117">
    <property type="protein sequence ID" value="MED7825637.1"/>
    <property type="molecule type" value="Genomic_DNA"/>
</dbReference>
<name>A0ABU7FPE8_9ACTN</name>
<organism evidence="2 3">
    <name type="scientific">Streptomyces chiangmaiensis</name>
    <dbReference type="NCBI Taxonomy" id="766497"/>
    <lineage>
        <taxon>Bacteria</taxon>
        <taxon>Bacillati</taxon>
        <taxon>Actinomycetota</taxon>
        <taxon>Actinomycetes</taxon>
        <taxon>Kitasatosporales</taxon>
        <taxon>Streptomycetaceae</taxon>
        <taxon>Streptomyces</taxon>
    </lineage>
</organism>
<evidence type="ECO:0000256" key="1">
    <source>
        <dbReference type="SAM" id="MobiDB-lite"/>
    </source>
</evidence>
<gene>
    <name evidence="2" type="ORF">VXC91_27605</name>
</gene>
<proteinExistence type="predicted"/>
<dbReference type="Pfam" id="PF20120">
    <property type="entry name" value="DUF6510"/>
    <property type="match status" value="1"/>
</dbReference>
<sequence length="116" mass="12441">MALPGVRLVGPLAGLHVYGPEPGLTARCQGCACIALRLVRERDHIWPTEGGGSGAFRFSTPGSRRPGAWDRGGGEVDRLTRPRRPWCRQSPSPSRRRGARWSSTGARGPEGPCPGD</sequence>
<comment type="caution">
    <text evidence="2">The sequence shown here is derived from an EMBL/GenBank/DDBJ whole genome shotgun (WGS) entry which is preliminary data.</text>
</comment>
<dbReference type="Proteomes" id="UP001333996">
    <property type="component" value="Unassembled WGS sequence"/>
</dbReference>
<dbReference type="RefSeq" id="WP_329510046.1">
    <property type="nucleotide sequence ID" value="NZ_BAAAYZ010000085.1"/>
</dbReference>
<keyword evidence="3" id="KW-1185">Reference proteome</keyword>